<dbReference type="OrthoDB" id="384887at2"/>
<dbReference type="RefSeq" id="WP_045749110.1">
    <property type="nucleotide sequence ID" value="NZ_FUZK01000003.1"/>
</dbReference>
<dbReference type="AlphaFoldDB" id="A0A061A9K0"/>
<dbReference type="InParanoid" id="A0A061A9K0"/>
<dbReference type="GO" id="GO:0046961">
    <property type="term" value="F:proton-transporting ATPase activity, rotational mechanism"/>
    <property type="evidence" value="ECO:0007669"/>
    <property type="project" value="InterPro"/>
</dbReference>
<evidence type="ECO:0000313" key="1">
    <source>
        <dbReference type="EMBL" id="CDR30575.1"/>
    </source>
</evidence>
<name>A0A061A9K0_9MOLU</name>
<dbReference type="InterPro" id="IPR036906">
    <property type="entry name" value="ATPase_V1_fsu_sf"/>
</dbReference>
<sequence>MSEIIACSTNDSFMILRSVGIDVFTDNSVEVVNEFIKNGIKEGAKIIIYDAFNEDFVQSILDKYEESLYPIFLKLPTGIKSEDTLLEIKKMIEKSIGISII</sequence>
<evidence type="ECO:0000313" key="2">
    <source>
        <dbReference type="Proteomes" id="UP000032434"/>
    </source>
</evidence>
<organism evidence="1 2">
    <name type="scientific">Acholeplasma oculi</name>
    <dbReference type="NCBI Taxonomy" id="35623"/>
    <lineage>
        <taxon>Bacteria</taxon>
        <taxon>Bacillati</taxon>
        <taxon>Mycoplasmatota</taxon>
        <taxon>Mollicutes</taxon>
        <taxon>Acholeplasmatales</taxon>
        <taxon>Acholeplasmataceae</taxon>
        <taxon>Acholeplasma</taxon>
    </lineage>
</organism>
<dbReference type="STRING" id="35623.Aocu_05020"/>
<dbReference type="Gene3D" id="3.40.50.10580">
    <property type="entry name" value="ATPase, V1 complex, subunit F"/>
    <property type="match status" value="1"/>
</dbReference>
<accession>A0A061A9K0</accession>
<gene>
    <name evidence="1" type="primary">ntpF2</name>
    <name evidence="1" type="ORF">Aocu_05020</name>
</gene>
<dbReference type="PATRIC" id="fig|35623.3.peg.503"/>
<reference evidence="2" key="1">
    <citation type="submission" date="2014-05" db="EMBL/GenBank/DDBJ databases">
        <authorList>
            <person name="Kube M."/>
        </authorList>
    </citation>
    <scope>NUCLEOTIDE SEQUENCE [LARGE SCALE GENOMIC DNA]</scope>
</reference>
<dbReference type="KEGG" id="aoc:Aocu_05020"/>
<keyword evidence="2" id="KW-1185">Reference proteome</keyword>
<dbReference type="HOGENOM" id="CLU_2285223_0_0_14"/>
<protein>
    <submittedName>
        <fullName evidence="1">V-type ATP synthase subunit F</fullName>
    </submittedName>
</protein>
<dbReference type="EMBL" id="LK028559">
    <property type="protein sequence ID" value="CDR30575.1"/>
    <property type="molecule type" value="Genomic_DNA"/>
</dbReference>
<dbReference type="Proteomes" id="UP000032434">
    <property type="component" value="Chromosome 1"/>
</dbReference>
<dbReference type="SUPFAM" id="SSF159468">
    <property type="entry name" value="AtpF-like"/>
    <property type="match status" value="1"/>
</dbReference>
<proteinExistence type="predicted"/>